<dbReference type="PANTHER" id="PTHR37309">
    <property type="entry name" value="SLR0284 PROTEIN"/>
    <property type="match status" value="1"/>
</dbReference>
<gene>
    <name evidence="2" type="ORF">NG665_00560</name>
</gene>
<dbReference type="EMBL" id="CP099547">
    <property type="protein sequence ID" value="USR79525.1"/>
    <property type="molecule type" value="Genomic_DNA"/>
</dbReference>
<reference evidence="2" key="1">
    <citation type="submission" date="2022-06" db="EMBL/GenBank/DDBJ databases">
        <title>Complete Genome Sequence of Arcanobacterium pinnipediorum strain DSM 28752 isolated from a harbour seal.</title>
        <authorList>
            <person name="Borowiak M."/>
            <person name="Kreitlow A."/>
            <person name="Alssahen M."/>
            <person name="Malorny B."/>
            <person name="Laemmler C."/>
            <person name="Prenger-Berninghoff E."/>
            <person name="Siebert U."/>
            <person name="Ploetz M."/>
            <person name="Abdulmawjood A."/>
        </authorList>
    </citation>
    <scope>NUCLEOTIDE SEQUENCE</scope>
    <source>
        <strain evidence="2">DSM 28752</strain>
    </source>
</reference>
<keyword evidence="1" id="KW-1133">Transmembrane helix</keyword>
<evidence type="ECO:0000256" key="1">
    <source>
        <dbReference type="SAM" id="Phobius"/>
    </source>
</evidence>
<keyword evidence="1" id="KW-0812">Transmembrane</keyword>
<feature type="transmembrane region" description="Helical" evidence="1">
    <location>
        <begin position="107"/>
        <end position="129"/>
    </location>
</feature>
<proteinExistence type="predicted"/>
<dbReference type="RefSeq" id="WP_252673394.1">
    <property type="nucleotide sequence ID" value="NZ_CP099547.1"/>
</dbReference>
<organism evidence="2 3">
    <name type="scientific">Arcanobacterium pinnipediorum</name>
    <dbReference type="NCBI Taxonomy" id="1503041"/>
    <lineage>
        <taxon>Bacteria</taxon>
        <taxon>Bacillati</taxon>
        <taxon>Actinomycetota</taxon>
        <taxon>Actinomycetes</taxon>
        <taxon>Actinomycetales</taxon>
        <taxon>Actinomycetaceae</taxon>
        <taxon>Arcanobacterium</taxon>
    </lineage>
</organism>
<name>A0ABY5AHP6_9ACTO</name>
<keyword evidence="3" id="KW-1185">Reference proteome</keyword>
<protein>
    <submittedName>
        <fullName evidence="2">Phage holin family protein</fullName>
    </submittedName>
</protein>
<dbReference type="InterPro" id="IPR007165">
    <property type="entry name" value="Phage_holin_4_2"/>
</dbReference>
<sequence length="134" mass="14774">MKFLVRILSNALALWVTTLLFNGFALLEPSIETQSNLDPQLRMIIALLVGGLILSFVNSFVRPIVKLFSLPFYILTLGLFFVIVNAGMLMLTSWISHQVGIGISVDTFTWAIVGGIVISVVNTAIEIILPAKRR</sequence>
<feature type="transmembrane region" description="Helical" evidence="1">
    <location>
        <begin position="41"/>
        <end position="61"/>
    </location>
</feature>
<dbReference type="Proteomes" id="UP001056109">
    <property type="component" value="Chromosome"/>
</dbReference>
<evidence type="ECO:0000313" key="3">
    <source>
        <dbReference type="Proteomes" id="UP001056109"/>
    </source>
</evidence>
<keyword evidence="1" id="KW-0472">Membrane</keyword>
<dbReference type="PANTHER" id="PTHR37309:SF1">
    <property type="entry name" value="SLR0284 PROTEIN"/>
    <property type="match status" value="1"/>
</dbReference>
<evidence type="ECO:0000313" key="2">
    <source>
        <dbReference type="EMBL" id="USR79525.1"/>
    </source>
</evidence>
<feature type="transmembrane region" description="Helical" evidence="1">
    <location>
        <begin position="73"/>
        <end position="95"/>
    </location>
</feature>
<accession>A0ABY5AHP6</accession>
<dbReference type="Pfam" id="PF04020">
    <property type="entry name" value="Phage_holin_4_2"/>
    <property type="match status" value="1"/>
</dbReference>